<dbReference type="OrthoDB" id="4719016at2759"/>
<dbReference type="KEGG" id="ela:UCREL1_10253"/>
<dbReference type="Proteomes" id="UP000012174">
    <property type="component" value="Unassembled WGS sequence"/>
</dbReference>
<evidence type="ECO:0000313" key="2">
    <source>
        <dbReference type="Proteomes" id="UP000012174"/>
    </source>
</evidence>
<name>M7S9G6_EUTLA</name>
<evidence type="ECO:0000313" key="1">
    <source>
        <dbReference type="EMBL" id="EMR62789.1"/>
    </source>
</evidence>
<dbReference type="eggNOG" id="KOG4177">
    <property type="taxonomic scope" value="Eukaryota"/>
</dbReference>
<dbReference type="Gene3D" id="3.30.460.10">
    <property type="entry name" value="Beta Polymerase, domain 2"/>
    <property type="match status" value="1"/>
</dbReference>
<accession>M7S9G6</accession>
<keyword evidence="2" id="KW-1185">Reference proteome</keyword>
<dbReference type="HOGENOM" id="CLU_576215_0_0_1"/>
<dbReference type="SUPFAM" id="SSF81301">
    <property type="entry name" value="Nucleotidyltransferase"/>
    <property type="match status" value="1"/>
</dbReference>
<dbReference type="PANTHER" id="PTHR41773">
    <property type="entry name" value="GTP PYROPHOSPHATASE-RELATED"/>
    <property type="match status" value="1"/>
</dbReference>
<gene>
    <name evidence="1" type="ORF">UCREL1_10253</name>
</gene>
<sequence length="474" mass="54065">MEPFSVGVPLKLRDSQKSNVGDWELEENLTKLHELFQSKVDTLKLCTEKVVNICSESLTASNIRHSPITHRIKKWDSAKGSIRRRHQERIVRARLRDAVGDRNRKWLDYCYESGLEPQEDEMEPFQNPAQMLSALHDFGGVRISLYFPGDVERVTAILGEKFKITRKSDKTQGSGGNVRSLQERINHLQDSKPGSSEVNGNTAISAQGHSQFARTFTGYKATHFVIEHDMIYKPQELQGEKISDDEERVLDLINGIVLTGEAALRQLEASTAKRLYQRAENKEAMASSYYELAAWIEKHCEVKGMPLSDEGLLRVAMDLPKANRVVGTAEYDGYRRILVPGMISRLFPIENPDHVTGGNDEMPGMHVDDTESYRILDVIDSYLTHKGVKVDDGYIIWDLLMTPHINLDHNMELDIVKLDLYKEIRGVKTLFEKKQNVFKGHSNGILELAYSLYPESRWEIWVKVLQIDVVGVLW</sequence>
<organism evidence="1 2">
    <name type="scientific">Eutypa lata (strain UCR-EL1)</name>
    <name type="common">Grapevine dieback disease fungus</name>
    <name type="synonym">Eutypa armeniacae</name>
    <dbReference type="NCBI Taxonomy" id="1287681"/>
    <lineage>
        <taxon>Eukaryota</taxon>
        <taxon>Fungi</taxon>
        <taxon>Dikarya</taxon>
        <taxon>Ascomycota</taxon>
        <taxon>Pezizomycotina</taxon>
        <taxon>Sordariomycetes</taxon>
        <taxon>Xylariomycetidae</taxon>
        <taxon>Xylariales</taxon>
        <taxon>Diatrypaceae</taxon>
        <taxon>Eutypa</taxon>
    </lineage>
</organism>
<proteinExistence type="predicted"/>
<reference evidence="2" key="1">
    <citation type="journal article" date="2013" name="Genome Announc.">
        <title>Draft genome sequence of the grapevine dieback fungus Eutypa lata UCR-EL1.</title>
        <authorList>
            <person name="Blanco-Ulate B."/>
            <person name="Rolshausen P.E."/>
            <person name="Cantu D."/>
        </authorList>
    </citation>
    <scope>NUCLEOTIDE SEQUENCE [LARGE SCALE GENOMIC DNA]</scope>
    <source>
        <strain evidence="2">UCR-EL1</strain>
    </source>
</reference>
<dbReference type="AlphaFoldDB" id="M7S9G6"/>
<dbReference type="EMBL" id="KB707371">
    <property type="protein sequence ID" value="EMR62789.1"/>
    <property type="molecule type" value="Genomic_DNA"/>
</dbReference>
<dbReference type="InterPro" id="IPR043519">
    <property type="entry name" value="NT_sf"/>
</dbReference>
<protein>
    <submittedName>
        <fullName evidence="1">Uncharacterized protein</fullName>
    </submittedName>
</protein>
<dbReference type="PANTHER" id="PTHR41773:SF1">
    <property type="entry name" value="RELA_SPOT DOMAIN-CONTAINING PROTEIN"/>
    <property type="match status" value="1"/>
</dbReference>
<dbReference type="STRING" id="1287681.M7S9G6"/>